<reference evidence="2 3" key="1">
    <citation type="submission" date="2023-09" db="EMBL/GenBank/DDBJ databases">
        <title>Thalassobella suaedae gen. nov., sp. nov., a marine bacterium of the family Flavobacteriaceae isolated from a halophyte Suaeda japonica.</title>
        <authorList>
            <person name="Lee S.Y."/>
            <person name="Hwang C.Y."/>
        </authorList>
    </citation>
    <scope>NUCLEOTIDE SEQUENCE [LARGE SCALE GENOMIC DNA]</scope>
    <source>
        <strain evidence="2 3">HL-DH10</strain>
    </source>
</reference>
<name>A0ABY9Y384_9FLAO</name>
<dbReference type="Proteomes" id="UP001303407">
    <property type="component" value="Chromosome"/>
</dbReference>
<organism evidence="2 3">
    <name type="scientific">Thalassobellus suaedae</name>
    <dbReference type="NCBI Taxonomy" id="3074124"/>
    <lineage>
        <taxon>Bacteria</taxon>
        <taxon>Pseudomonadati</taxon>
        <taxon>Bacteroidota</taxon>
        <taxon>Flavobacteriia</taxon>
        <taxon>Flavobacteriales</taxon>
        <taxon>Flavobacteriaceae</taxon>
        <taxon>Thalassobellus</taxon>
    </lineage>
</organism>
<dbReference type="InterPro" id="IPR041657">
    <property type="entry name" value="HTH_17"/>
</dbReference>
<gene>
    <name evidence="2" type="ORF">RHP49_16835</name>
</gene>
<evidence type="ECO:0000313" key="2">
    <source>
        <dbReference type="EMBL" id="WNH12541.1"/>
    </source>
</evidence>
<dbReference type="RefSeq" id="WP_415862524.1">
    <property type="nucleotide sequence ID" value="NZ_CP134536.1"/>
</dbReference>
<accession>A0ABY9Y384</accession>
<dbReference type="SUPFAM" id="SSF46955">
    <property type="entry name" value="Putative DNA-binding domain"/>
    <property type="match status" value="1"/>
</dbReference>
<sequence>MENPFEIIKQRLDRIEKLLEANLGNLCNNKITHSIPTLMTIKDVANYLNLSIPTIYGYTAKKNMPHSKRGNKLYFDKNNINEWILEGRQKTIRDIERLADNYILKNSRHIRNI</sequence>
<keyword evidence="3" id="KW-1185">Reference proteome</keyword>
<feature type="domain" description="Helix-turn-helix" evidence="1">
    <location>
        <begin position="38"/>
        <end position="87"/>
    </location>
</feature>
<dbReference type="Pfam" id="PF12728">
    <property type="entry name" value="HTH_17"/>
    <property type="match status" value="1"/>
</dbReference>
<dbReference type="NCBIfam" id="TIGR01764">
    <property type="entry name" value="excise"/>
    <property type="match status" value="1"/>
</dbReference>
<protein>
    <submittedName>
        <fullName evidence="2">Helix-turn-helix domain-containing protein</fullName>
    </submittedName>
</protein>
<dbReference type="InterPro" id="IPR009061">
    <property type="entry name" value="DNA-bd_dom_put_sf"/>
</dbReference>
<dbReference type="EMBL" id="CP134536">
    <property type="protein sequence ID" value="WNH12541.1"/>
    <property type="molecule type" value="Genomic_DNA"/>
</dbReference>
<dbReference type="InterPro" id="IPR010093">
    <property type="entry name" value="SinI_DNA-bd"/>
</dbReference>
<proteinExistence type="predicted"/>
<evidence type="ECO:0000313" key="3">
    <source>
        <dbReference type="Proteomes" id="UP001303407"/>
    </source>
</evidence>
<evidence type="ECO:0000259" key="1">
    <source>
        <dbReference type="Pfam" id="PF12728"/>
    </source>
</evidence>